<evidence type="ECO:0000256" key="8">
    <source>
        <dbReference type="SAM" id="SignalP"/>
    </source>
</evidence>
<organism evidence="9 10">
    <name type="scientific">Methylovorus glucosotrophus (strain SIP3-4)</name>
    <dbReference type="NCBI Taxonomy" id="582744"/>
    <lineage>
        <taxon>Bacteria</taxon>
        <taxon>Pseudomonadati</taxon>
        <taxon>Pseudomonadota</taxon>
        <taxon>Betaproteobacteria</taxon>
        <taxon>Nitrosomonadales</taxon>
        <taxon>Methylophilaceae</taxon>
        <taxon>Methylovorus</taxon>
    </lineage>
</organism>
<keyword evidence="3" id="KW-1134">Transmembrane beta strand</keyword>
<keyword evidence="4" id="KW-0812">Transmembrane</keyword>
<dbReference type="HOGENOM" id="CLU_035981_1_0_4"/>
<evidence type="ECO:0000313" key="9">
    <source>
        <dbReference type="EMBL" id="ACT51403.1"/>
    </source>
</evidence>
<dbReference type="SUPFAM" id="SSF56935">
    <property type="entry name" value="Porins"/>
    <property type="match status" value="1"/>
</dbReference>
<keyword evidence="7" id="KW-0998">Cell outer membrane</keyword>
<evidence type="ECO:0000256" key="6">
    <source>
        <dbReference type="ARBA" id="ARBA00023136"/>
    </source>
</evidence>
<dbReference type="eggNOG" id="COG2067">
    <property type="taxonomic scope" value="Bacteria"/>
</dbReference>
<reference evidence="9 10" key="2">
    <citation type="journal article" date="2011" name="J. Bacteriol.">
        <title>Genomes of three methylotrophs from a single niche uncover genetic and metabolic divergence of Methylophilaceae.</title>
        <authorList>
            <person name="Lapidus A."/>
            <person name="Clum A."/>
            <person name="Labutti K."/>
            <person name="Kaluzhnaya M.G."/>
            <person name="Lim S."/>
            <person name="Beck D.A."/>
            <person name="Glavina Del Rio T."/>
            <person name="Nolan M."/>
            <person name="Mavromatis K."/>
            <person name="Huntemann M."/>
            <person name="Lucas S."/>
            <person name="Lidstrom M.E."/>
            <person name="Ivanova N."/>
            <person name="Chistoserdova L."/>
        </authorList>
    </citation>
    <scope>NUCLEOTIDE SEQUENCE [LARGE SCALE GENOMIC DNA]</scope>
    <source>
        <strain evidence="9 10">SIP3-4</strain>
    </source>
</reference>
<evidence type="ECO:0000256" key="4">
    <source>
        <dbReference type="ARBA" id="ARBA00022692"/>
    </source>
</evidence>
<dbReference type="Pfam" id="PF03349">
    <property type="entry name" value="Toluene_X"/>
    <property type="match status" value="1"/>
</dbReference>
<evidence type="ECO:0000256" key="1">
    <source>
        <dbReference type="ARBA" id="ARBA00004571"/>
    </source>
</evidence>
<dbReference type="Gene3D" id="2.40.160.60">
    <property type="entry name" value="Outer membrane protein transport protein (OMPP1/FadL/TodX)"/>
    <property type="match status" value="1"/>
</dbReference>
<evidence type="ECO:0000256" key="2">
    <source>
        <dbReference type="ARBA" id="ARBA00008163"/>
    </source>
</evidence>
<name>C6X7D8_METGS</name>
<keyword evidence="6" id="KW-0472">Membrane</keyword>
<evidence type="ECO:0000256" key="3">
    <source>
        <dbReference type="ARBA" id="ARBA00022452"/>
    </source>
</evidence>
<dbReference type="RefSeq" id="WP_015830731.1">
    <property type="nucleotide sequence ID" value="NC_012969.1"/>
</dbReference>
<comment type="subcellular location">
    <subcellularLocation>
        <location evidence="1">Cell outer membrane</location>
        <topology evidence="1">Multi-pass membrane protein</topology>
    </subcellularLocation>
</comment>
<feature type="signal peptide" evidence="8">
    <location>
        <begin position="1"/>
        <end position="33"/>
    </location>
</feature>
<dbReference type="GO" id="GO:0009279">
    <property type="term" value="C:cell outer membrane"/>
    <property type="evidence" value="ECO:0007669"/>
    <property type="project" value="UniProtKB-SubCell"/>
</dbReference>
<feature type="chain" id="PRO_5005340939" evidence="8">
    <location>
        <begin position="34"/>
        <end position="428"/>
    </location>
</feature>
<evidence type="ECO:0000313" key="10">
    <source>
        <dbReference type="Proteomes" id="UP000002743"/>
    </source>
</evidence>
<dbReference type="EMBL" id="CP001674">
    <property type="protein sequence ID" value="ACT51403.1"/>
    <property type="molecule type" value="Genomic_DNA"/>
</dbReference>
<dbReference type="KEGG" id="mei:Msip34_2161"/>
<dbReference type="PANTHER" id="PTHR35093">
    <property type="entry name" value="OUTER MEMBRANE PROTEIN NMB0088-RELATED"/>
    <property type="match status" value="1"/>
</dbReference>
<accession>C6X7D8</accession>
<proteinExistence type="inferred from homology"/>
<dbReference type="InterPro" id="IPR005017">
    <property type="entry name" value="OMPP1/FadL/TodX"/>
</dbReference>
<gene>
    <name evidence="9" type="ordered locus">Msip34_2161</name>
</gene>
<dbReference type="GO" id="GO:0015483">
    <property type="term" value="F:long-chain fatty acid transporting porin activity"/>
    <property type="evidence" value="ECO:0007669"/>
    <property type="project" value="TreeGrafter"/>
</dbReference>
<sequence length="428" mass="45511" precursor="true">MSKSHPVFQALSASSSSLLWLALGTAIPLQAHATDGYFSHGYGVKAQGAGGVGIALPQDILSIAANPAGLAAIGNRLDIGATWFRPVRDAEIEGSPSPINGKYDGNDTKNFLIPEFGYSKQLNDTTTVGVALYGNGGMNTDYKNGFPLFNNTGSRVGVNFIQAFVTPTIAWKLSPTQSVGIGLNLAYQRFEAKGLQNFANSSFSSSPDHVTNKGADSSYGAGLHLGWQGKINDQVTLGAHYQTRTYMTRFDRYKGLFAEQGDFDIPANFGVGIAVKATPALTLAGDIQRIRYSEVDAVGASIANFFTAQLGTDNGAGFGWKDATVFKLGALYAYSEQLTLRAGYNHVNQPIPSSQTLFNTLAPAVVEDHVSLGATWKFANSSELSFSYTHAFENEIKGSGSIPAAFGGGDVNLKMYQDSLGVAYSWAL</sequence>
<evidence type="ECO:0000256" key="5">
    <source>
        <dbReference type="ARBA" id="ARBA00022729"/>
    </source>
</evidence>
<evidence type="ECO:0000256" key="7">
    <source>
        <dbReference type="ARBA" id="ARBA00023237"/>
    </source>
</evidence>
<keyword evidence="10" id="KW-1185">Reference proteome</keyword>
<keyword evidence="5 8" id="KW-0732">Signal</keyword>
<dbReference type="AlphaFoldDB" id="C6X7D8"/>
<reference evidence="10" key="1">
    <citation type="submission" date="2009-07" db="EMBL/GenBank/DDBJ databases">
        <title>Complete sequence of chromosome of Methylovorus sp. SIP3-4.</title>
        <authorList>
            <person name="Lucas S."/>
            <person name="Copeland A."/>
            <person name="Lapidus A."/>
            <person name="Glavina del Rio T."/>
            <person name="Tice H."/>
            <person name="Bruce D."/>
            <person name="Goodwin L."/>
            <person name="Pitluck S."/>
            <person name="Clum A."/>
            <person name="Larimer F."/>
            <person name="Land M."/>
            <person name="Hauser L."/>
            <person name="Kyrpides N."/>
            <person name="Mikhailova N."/>
            <person name="Kayluzhnaya M."/>
            <person name="Chistoserdova L."/>
        </authorList>
    </citation>
    <scope>NUCLEOTIDE SEQUENCE [LARGE SCALE GENOMIC DNA]</scope>
    <source>
        <strain evidence="10">SIP3-4</strain>
    </source>
</reference>
<dbReference type="STRING" id="582744.Msip34_2161"/>
<dbReference type="OrthoDB" id="19849at2"/>
<protein>
    <submittedName>
        <fullName evidence="9">Membrane protein involved in aromatic hydrocarbon degradation</fullName>
    </submittedName>
</protein>
<dbReference type="PANTHER" id="PTHR35093:SF8">
    <property type="entry name" value="OUTER MEMBRANE PROTEIN NMB0088-RELATED"/>
    <property type="match status" value="1"/>
</dbReference>
<comment type="similarity">
    <text evidence="2">Belongs to the OmpP1/FadL family.</text>
</comment>
<dbReference type="Proteomes" id="UP000002743">
    <property type="component" value="Chromosome"/>
</dbReference>